<reference evidence="2 3" key="2">
    <citation type="submission" date="2018-11" db="EMBL/GenBank/DDBJ databases">
        <authorList>
            <consortium name="Pathogen Informatics"/>
        </authorList>
    </citation>
    <scope>NUCLEOTIDE SEQUENCE [LARGE SCALE GENOMIC DNA]</scope>
    <source>
        <strain evidence="2 3">MHpl1</strain>
    </source>
</reference>
<dbReference type="WBParaSite" id="HPLM_0000539501-mRNA-1">
    <property type="protein sequence ID" value="HPLM_0000539501-mRNA-1"/>
    <property type="gene ID" value="HPLM_0000539501"/>
</dbReference>
<evidence type="ECO:0000313" key="3">
    <source>
        <dbReference type="Proteomes" id="UP000268014"/>
    </source>
</evidence>
<evidence type="ECO:0000313" key="4">
    <source>
        <dbReference type="WBParaSite" id="HPLM_0000539501-mRNA-1"/>
    </source>
</evidence>
<dbReference type="AlphaFoldDB" id="A0A0N4W5W3"/>
<protein>
    <submittedName>
        <fullName evidence="4">SKA2 domain-containing protein</fullName>
    </submittedName>
</protein>
<evidence type="ECO:0000313" key="2">
    <source>
        <dbReference type="EMBL" id="VDO25818.1"/>
    </source>
</evidence>
<sequence length="81" mass="9243">MDTITKRFDQVEQNTKGAASASSFEEQSAIQQNQWREFQMQSKEVPATIDALNILQLQEDISELKAILMDLNFRNVVEKGP</sequence>
<dbReference type="EMBL" id="UZAF01016329">
    <property type="protein sequence ID" value="VDO25818.1"/>
    <property type="molecule type" value="Genomic_DNA"/>
</dbReference>
<gene>
    <name evidence="2" type="ORF">HPLM_LOCUS5387</name>
</gene>
<name>A0A0N4W5W3_HAEPC</name>
<proteinExistence type="predicted"/>
<accession>A0A0N4W5W3</accession>
<keyword evidence="3" id="KW-1185">Reference proteome</keyword>
<feature type="region of interest" description="Disordered" evidence="1">
    <location>
        <begin position="1"/>
        <end position="26"/>
    </location>
</feature>
<feature type="compositionally biased region" description="Basic and acidic residues" evidence="1">
    <location>
        <begin position="1"/>
        <end position="10"/>
    </location>
</feature>
<dbReference type="Proteomes" id="UP000268014">
    <property type="component" value="Unassembled WGS sequence"/>
</dbReference>
<evidence type="ECO:0000256" key="1">
    <source>
        <dbReference type="SAM" id="MobiDB-lite"/>
    </source>
</evidence>
<organism evidence="4">
    <name type="scientific">Haemonchus placei</name>
    <name type="common">Barber's pole worm</name>
    <dbReference type="NCBI Taxonomy" id="6290"/>
    <lineage>
        <taxon>Eukaryota</taxon>
        <taxon>Metazoa</taxon>
        <taxon>Ecdysozoa</taxon>
        <taxon>Nematoda</taxon>
        <taxon>Chromadorea</taxon>
        <taxon>Rhabditida</taxon>
        <taxon>Rhabditina</taxon>
        <taxon>Rhabditomorpha</taxon>
        <taxon>Strongyloidea</taxon>
        <taxon>Trichostrongylidae</taxon>
        <taxon>Haemonchus</taxon>
    </lineage>
</organism>
<reference evidence="4" key="1">
    <citation type="submission" date="2017-02" db="UniProtKB">
        <authorList>
            <consortium name="WormBaseParasite"/>
        </authorList>
    </citation>
    <scope>IDENTIFICATION</scope>
</reference>